<evidence type="ECO:0000259" key="20">
    <source>
        <dbReference type="Pfam" id="PF06455"/>
    </source>
</evidence>
<dbReference type="GO" id="GO:0042773">
    <property type="term" value="P:ATP synthesis coupled electron transport"/>
    <property type="evidence" value="ECO:0007669"/>
    <property type="project" value="InterPro"/>
</dbReference>
<evidence type="ECO:0000256" key="14">
    <source>
        <dbReference type="ARBA" id="ARBA00023128"/>
    </source>
</evidence>
<feature type="domain" description="NADH dehydrogenase subunit 5 C-terminal" evidence="20">
    <location>
        <begin position="373"/>
        <end position="538"/>
    </location>
</feature>
<evidence type="ECO:0000256" key="11">
    <source>
        <dbReference type="ARBA" id="ARBA00022989"/>
    </source>
</evidence>
<keyword evidence="12" id="KW-0520">NAD</keyword>
<evidence type="ECO:0000256" key="2">
    <source>
        <dbReference type="ARBA" id="ARBA00004448"/>
    </source>
</evidence>
<keyword evidence="13" id="KW-0830">Ubiquinone</keyword>
<organism evidence="21">
    <name type="scientific">Thulinius sp. DVL-2010</name>
    <dbReference type="NCBI Taxonomy" id="867920"/>
    <lineage>
        <taxon>Eukaryota</taxon>
        <taxon>Metazoa</taxon>
        <taxon>Ecdysozoa</taxon>
        <taxon>Tardigrada</taxon>
        <taxon>Eutardigrada</taxon>
        <taxon>Parachela</taxon>
        <taxon>Isohypsibioidea</taxon>
        <taxon>Doryphoribiidae</taxon>
        <taxon>Thulinius</taxon>
    </lineage>
</organism>
<proteinExistence type="predicted"/>
<evidence type="ECO:0000256" key="6">
    <source>
        <dbReference type="ARBA" id="ARBA00022660"/>
    </source>
</evidence>
<keyword evidence="5" id="KW-0813">Transport</keyword>
<evidence type="ECO:0000256" key="16">
    <source>
        <dbReference type="ARBA" id="ARBA00031027"/>
    </source>
</evidence>
<keyword evidence="8" id="KW-0999">Mitochondrion inner membrane</keyword>
<dbReference type="EMBL" id="HM600784">
    <property type="protein sequence ID" value="ADK97599.1"/>
    <property type="molecule type" value="Genomic_DNA"/>
</dbReference>
<evidence type="ECO:0000256" key="1">
    <source>
        <dbReference type="ARBA" id="ARBA00003257"/>
    </source>
</evidence>
<evidence type="ECO:0000256" key="4">
    <source>
        <dbReference type="ARBA" id="ARBA00021096"/>
    </source>
</evidence>
<keyword evidence="10" id="KW-0249">Electron transport</keyword>
<evidence type="ECO:0000256" key="12">
    <source>
        <dbReference type="ARBA" id="ARBA00023027"/>
    </source>
</evidence>
<dbReference type="InterPro" id="IPR010934">
    <property type="entry name" value="NADH_DH_su5_C"/>
</dbReference>
<keyword evidence="7 18" id="KW-0812">Transmembrane</keyword>
<dbReference type="Pfam" id="PF06455">
    <property type="entry name" value="NADH5_C"/>
    <property type="match status" value="1"/>
</dbReference>
<comment type="function">
    <text evidence="1">Core subunit of the mitochondrial membrane respiratory chain NADH dehydrogenase (Complex I) that is believed to belong to the minimal assembly required for catalysis. Complex I functions in the transfer of electrons from NADH to the respiratory chain. The immediate electron acceptor for the enzyme is believed to be ubiquinone.</text>
</comment>
<evidence type="ECO:0000256" key="8">
    <source>
        <dbReference type="ARBA" id="ARBA00022792"/>
    </source>
</evidence>
<feature type="transmembrane region" description="Helical" evidence="18">
    <location>
        <begin position="79"/>
        <end position="97"/>
    </location>
</feature>
<dbReference type="PANTHER" id="PTHR42829:SF2">
    <property type="entry name" value="NADH-UBIQUINONE OXIDOREDUCTASE CHAIN 5"/>
    <property type="match status" value="1"/>
</dbReference>
<accession>F8RJB7</accession>
<feature type="transmembrane region" description="Helical" evidence="18">
    <location>
        <begin position="467"/>
        <end position="489"/>
    </location>
</feature>
<dbReference type="GO" id="GO:0015990">
    <property type="term" value="P:electron transport coupled proton transport"/>
    <property type="evidence" value="ECO:0007669"/>
    <property type="project" value="TreeGrafter"/>
</dbReference>
<dbReference type="EC" id="7.1.1.2" evidence="3"/>
<feature type="transmembrane region" description="Helical" evidence="18">
    <location>
        <begin position="399"/>
        <end position="420"/>
    </location>
</feature>
<evidence type="ECO:0000256" key="15">
    <source>
        <dbReference type="ARBA" id="ARBA00023136"/>
    </source>
</evidence>
<evidence type="ECO:0000256" key="18">
    <source>
        <dbReference type="SAM" id="Phobius"/>
    </source>
</evidence>
<feature type="domain" description="NADH:quinone oxidoreductase/Mrp antiporter transmembrane" evidence="19">
    <location>
        <begin position="97"/>
        <end position="370"/>
    </location>
</feature>
<feature type="transmembrane region" description="Helical" evidence="18">
    <location>
        <begin position="318"/>
        <end position="340"/>
    </location>
</feature>
<dbReference type="PRINTS" id="PR01434">
    <property type="entry name" value="NADHDHGNASE5"/>
</dbReference>
<keyword evidence="11 18" id="KW-1133">Transmembrane helix</keyword>
<evidence type="ECO:0000256" key="9">
    <source>
        <dbReference type="ARBA" id="ARBA00022967"/>
    </source>
</evidence>
<evidence type="ECO:0000256" key="17">
    <source>
        <dbReference type="ARBA" id="ARBA00049551"/>
    </source>
</evidence>
<dbReference type="InterPro" id="IPR003945">
    <property type="entry name" value="NU5C-like"/>
</dbReference>
<keyword evidence="9" id="KW-1278">Translocase</keyword>
<reference evidence="21" key="1">
    <citation type="journal article" date="2010" name="Genome Biol. Evol.">
        <title>Ecdysozoan mitogenomics: evidence for a common origin of the legged invertebrates, the Panarthropoda.</title>
        <authorList>
            <person name="Rota-Stabelli O."/>
            <person name="Kayal E."/>
            <person name="Gleeson D."/>
            <person name="Daub J."/>
            <person name="Boore J.L."/>
            <person name="Telford M.J."/>
            <person name="Pisani D."/>
            <person name="Blaxter M."/>
            <person name="Lavrov D.V."/>
        </authorList>
    </citation>
    <scope>NUCLEOTIDE SEQUENCE</scope>
</reference>
<dbReference type="GO" id="GO:0003954">
    <property type="term" value="F:NADH dehydrogenase activity"/>
    <property type="evidence" value="ECO:0007669"/>
    <property type="project" value="TreeGrafter"/>
</dbReference>
<feature type="transmembrane region" description="Helical" evidence="18">
    <location>
        <begin position="39"/>
        <end position="67"/>
    </location>
</feature>
<name>F8RJB7_9BILA</name>
<dbReference type="Pfam" id="PF00361">
    <property type="entry name" value="Proton_antipo_M"/>
    <property type="match status" value="1"/>
</dbReference>
<comment type="subcellular location">
    <subcellularLocation>
        <location evidence="2">Mitochondrion inner membrane</location>
        <topology evidence="2">Multi-pass membrane protein</topology>
    </subcellularLocation>
</comment>
<dbReference type="GO" id="GO:0005743">
    <property type="term" value="C:mitochondrial inner membrane"/>
    <property type="evidence" value="ECO:0007669"/>
    <property type="project" value="UniProtKB-SubCell"/>
</dbReference>
<dbReference type="AlphaFoldDB" id="F8RJB7"/>
<geneLocation type="mitochondrion" evidence="21"/>
<evidence type="ECO:0000256" key="7">
    <source>
        <dbReference type="ARBA" id="ARBA00022692"/>
    </source>
</evidence>
<evidence type="ECO:0000256" key="10">
    <source>
        <dbReference type="ARBA" id="ARBA00022982"/>
    </source>
</evidence>
<feature type="transmembrane region" description="Helical" evidence="18">
    <location>
        <begin position="202"/>
        <end position="218"/>
    </location>
</feature>
<protein>
    <recommendedName>
        <fullName evidence="4">NADH-ubiquinone oxidoreductase chain 5</fullName>
        <ecNumber evidence="3">7.1.1.2</ecNumber>
    </recommendedName>
    <alternativeName>
        <fullName evidence="16">NADH dehydrogenase subunit 5</fullName>
    </alternativeName>
</protein>
<feature type="transmembrane region" description="Helical" evidence="18">
    <location>
        <begin position="230"/>
        <end position="248"/>
    </location>
</feature>
<feature type="transmembrane region" description="Helical" evidence="18">
    <location>
        <begin position="268"/>
        <end position="289"/>
    </location>
</feature>
<gene>
    <name evidence="21" type="primary">nad5</name>
</gene>
<evidence type="ECO:0000259" key="19">
    <source>
        <dbReference type="Pfam" id="PF00361"/>
    </source>
</evidence>
<evidence type="ECO:0000256" key="5">
    <source>
        <dbReference type="ARBA" id="ARBA00022448"/>
    </source>
</evidence>
<keyword evidence="21" id="KW-0560">Oxidoreductase</keyword>
<evidence type="ECO:0000313" key="21">
    <source>
        <dbReference type="EMBL" id="ADK97599.1"/>
    </source>
</evidence>
<evidence type="ECO:0000256" key="3">
    <source>
        <dbReference type="ARBA" id="ARBA00012944"/>
    </source>
</evidence>
<comment type="catalytic activity">
    <reaction evidence="17">
        <text>a ubiquinone + NADH + 5 H(+)(in) = a ubiquinol + NAD(+) + 4 H(+)(out)</text>
        <dbReference type="Rhea" id="RHEA:29091"/>
        <dbReference type="Rhea" id="RHEA-COMP:9565"/>
        <dbReference type="Rhea" id="RHEA-COMP:9566"/>
        <dbReference type="ChEBI" id="CHEBI:15378"/>
        <dbReference type="ChEBI" id="CHEBI:16389"/>
        <dbReference type="ChEBI" id="CHEBI:17976"/>
        <dbReference type="ChEBI" id="CHEBI:57540"/>
        <dbReference type="ChEBI" id="CHEBI:57945"/>
        <dbReference type="EC" id="7.1.1.2"/>
    </reaction>
</comment>
<feature type="transmembrane region" description="Helical" evidence="18">
    <location>
        <begin position="440"/>
        <end position="460"/>
    </location>
</feature>
<keyword evidence="14 21" id="KW-0496">Mitochondrion</keyword>
<dbReference type="InterPro" id="IPR001750">
    <property type="entry name" value="ND/Mrp_TM"/>
</dbReference>
<sequence>MVGLSVLFFFISLILYFFIGLQSVYFLELDVFSLTKFHVSAIFILDFFSVLFFFTVMIISSMIYFFSQYYMDQEKNLKVFISLLSLFVLSMVFLIFSPNLIFMLLGWDGLGVTSYLLVVYYSNYSSSVAGLLTFLVNRVGDVLFFSSICFFSLIMDWSIIDQKFYFWVIGLLMSMTFMTKSAQVPFSSWLPAAMSAPTPVSSLVHSSTLVTAGVYLMVRFSNLLVGQMKWLLIVSIFTICVSGILANLDWDLKKIIAFSTLSQLGFMVSSYSCFLVIFCFFHLITHALFKASLFMCSGVVIHTHDNSQEFRNVSSVGVFFPVIKSSILVCLLCLCGFPFTSGFFSKDLILDGGLVVILFFFFFLSGVLLTVFYSLRFSFFLLFNKIFVRNKNFVLSDSIYWILFPIFFLVFLALSMGNFWAENFIFLSSLIFVSSGWKLLYFLSLMLSGWLCITGLLNNFFFVLKKFFFSCMWFLMLIFSSRSFTWVFFNSLKYAKIMDQGWLEQLGPSGLVTMKFISMKMFGAFFSLFFPLLIFFFFVM</sequence>
<dbReference type="GO" id="GO:0008137">
    <property type="term" value="F:NADH dehydrogenase (ubiquinone) activity"/>
    <property type="evidence" value="ECO:0007669"/>
    <property type="project" value="UniProtKB-EC"/>
</dbReference>
<keyword evidence="15 18" id="KW-0472">Membrane</keyword>
<feature type="transmembrane region" description="Helical" evidence="18">
    <location>
        <begin position="521"/>
        <end position="539"/>
    </location>
</feature>
<feature type="transmembrane region" description="Helical" evidence="18">
    <location>
        <begin position="164"/>
        <end position="182"/>
    </location>
</feature>
<feature type="transmembrane region" description="Helical" evidence="18">
    <location>
        <begin position="352"/>
        <end position="375"/>
    </location>
</feature>
<evidence type="ECO:0000256" key="13">
    <source>
        <dbReference type="ARBA" id="ARBA00023075"/>
    </source>
</evidence>
<feature type="transmembrane region" description="Helical" evidence="18">
    <location>
        <begin position="6"/>
        <end position="27"/>
    </location>
</feature>
<keyword evidence="6" id="KW-0679">Respiratory chain</keyword>
<dbReference type="PANTHER" id="PTHR42829">
    <property type="entry name" value="NADH-UBIQUINONE OXIDOREDUCTASE CHAIN 5"/>
    <property type="match status" value="1"/>
</dbReference>